<keyword evidence="1" id="KW-0472">Membrane</keyword>
<protein>
    <submittedName>
        <fullName evidence="3">DUF1707 domain-containing protein</fullName>
    </submittedName>
</protein>
<keyword evidence="1" id="KW-0812">Transmembrane</keyword>
<evidence type="ECO:0000313" key="3">
    <source>
        <dbReference type="EMBL" id="MBA1835154.1"/>
    </source>
</evidence>
<organism evidence="3 4">
    <name type="scientific">Corynebacterium wankanglinii</name>
    <dbReference type="NCBI Taxonomy" id="2735136"/>
    <lineage>
        <taxon>Bacteria</taxon>
        <taxon>Bacillati</taxon>
        <taxon>Actinomycetota</taxon>
        <taxon>Actinomycetes</taxon>
        <taxon>Mycobacteriales</taxon>
        <taxon>Corynebacteriaceae</taxon>
        <taxon>Corynebacterium</taxon>
    </lineage>
</organism>
<keyword evidence="1" id="KW-1133">Transmembrane helix</keyword>
<dbReference type="AlphaFoldDB" id="A0A838CJC6"/>
<dbReference type="EMBL" id="JABFEE010000004">
    <property type="protein sequence ID" value="MBA1835154.1"/>
    <property type="molecule type" value="Genomic_DNA"/>
</dbReference>
<evidence type="ECO:0000313" key="4">
    <source>
        <dbReference type="Proteomes" id="UP000581408"/>
    </source>
</evidence>
<comment type="caution">
    <text evidence="3">The sequence shown here is derived from an EMBL/GenBank/DDBJ whole genome shotgun (WGS) entry which is preliminary data.</text>
</comment>
<dbReference type="InterPro" id="IPR012551">
    <property type="entry name" value="DUF1707_SHOCT-like"/>
</dbReference>
<name>A0A838CJC6_9CORY</name>
<dbReference type="Pfam" id="PF08044">
    <property type="entry name" value="DUF1707"/>
    <property type="match status" value="1"/>
</dbReference>
<proteinExistence type="predicted"/>
<reference evidence="3 4" key="1">
    <citation type="submission" date="2020-05" db="EMBL/GenBank/DDBJ databases">
        <title>Descriptions of Corynebacterium xxxx sp. nov., Corynebacterium yyyy sp. nov. and Corynebacterium zzzz sp. nov.</title>
        <authorList>
            <person name="Zhang G."/>
        </authorList>
    </citation>
    <scope>NUCLEOTIDE SEQUENCE [LARGE SCALE GENOMIC DNA]</scope>
    <source>
        <strain evidence="4">zg-915</strain>
    </source>
</reference>
<feature type="transmembrane region" description="Helical" evidence="1">
    <location>
        <begin position="99"/>
        <end position="132"/>
    </location>
</feature>
<evidence type="ECO:0000256" key="1">
    <source>
        <dbReference type="SAM" id="Phobius"/>
    </source>
</evidence>
<sequence>MSTPYGNFRIGDQERMDAMDTLGRALGEGRLDMAEFDQRCSQVAEAQTHADLEPILGDLPPVPAGGGVARQDVPTGDVFYSGREIMQARRSGRRMRAGVFWLGTVGAFGLTGIAHPIFLLLIPTLFILLYVMKVGPDSWYTPTLRQLEQQRRQDIKMRQLEIESAKAHQQALMRSQRKDQINQLTSDALDAAQNTINRFRKP</sequence>
<dbReference type="RefSeq" id="WP_181194549.1">
    <property type="nucleotide sequence ID" value="NZ_JABFEE010000004.1"/>
</dbReference>
<accession>A0A838CJC6</accession>
<feature type="domain" description="DUF1707" evidence="2">
    <location>
        <begin position="9"/>
        <end position="60"/>
    </location>
</feature>
<gene>
    <name evidence="3" type="ORF">HMC16_05380</name>
</gene>
<dbReference type="Proteomes" id="UP000581408">
    <property type="component" value="Unassembled WGS sequence"/>
</dbReference>
<evidence type="ECO:0000259" key="2">
    <source>
        <dbReference type="Pfam" id="PF08044"/>
    </source>
</evidence>